<sequence length="855" mass="97112">MTAPLVHAFLHFPSSTLSYCASFLLISMHPIVEKALAEKKPRVRRATQSPVASVSDPNHKVDRFSILEELRDPGYAIPEITTSSFSGHLLPPLRDGINVKDVVASLKREGLIDSEEGQMWLKTGTRSATGGGNTFAPLVEIFDKAISAVSATTPHLEQVIEMILLPNRHRRSDRRIRLPSACFVLKSSRERTSARKKNAPLSLSWSDFALTMELKKSSSDASCKSNASRVIHSIQRNMAHDPCRRFSFGITVENTSMRLWFCSRATPVVSEEFDFTRNPNLLIHVFLSLAFASKEDLGWDPTVRPYIRGDGERVYHIDVDGEIYETDRILASSSAEELVGHATRVWMVRHLHSGESYVLKDVWVEDGRDLEHIIYEDILHDVETKYSVDARKEVASHLLTPTAHWLVHVNGVEDHTTTVMMREYLPSFRRKFRVEITGPNEISKSESESCSSYDIEIQDSIRDDLRMPLPWCNPVRKVIGRRHYRVLFKEIATAIYTLRNLGEVFTVLGDSTKALSRIHGCGWVHRDISIGNLYMYRGRGLIGDLEYAKCKNSDVAHELRTGTPDFVAVEAAGRIYTYLPEEDDDELEAELRAMVEGRMADIRLKETTERSTPFFHNDLHDLESLWWIAVWVLFSSCPVSDDGTVNAEDSERDEQREAASSMLFPSVELRRERRLFLQSKDAFYTRTAWMPDRFRSIKVVLNTLRRSIVRKYSKFEADYPDFRDDALGEAHDEFLKHLGRCKELASGVMLTPYISITRRLRLRNVEGLGKSQASTVLPTVVAKHVVECELYGTSPTSPSPDGVSIGHHNQPLKGDGCTSTECFVRTGKRKRDDNDDGGIPSIRPFRMPRHELQVY</sequence>
<comment type="caution">
    <text evidence="3">The sequence shown here is derived from an EMBL/GenBank/DDBJ whole genome shotgun (WGS) entry which is preliminary data.</text>
</comment>
<accession>A0A9Q5NB50</accession>
<dbReference type="Proteomes" id="UP000757232">
    <property type="component" value="Unassembled WGS sequence"/>
</dbReference>
<gene>
    <name evidence="3" type="ORF">A7U60_g2134</name>
</gene>
<dbReference type="Gene3D" id="1.10.510.10">
    <property type="entry name" value="Transferase(Phosphotransferase) domain 1"/>
    <property type="match status" value="1"/>
</dbReference>
<dbReference type="AlphaFoldDB" id="A0A9Q5NB50"/>
<dbReference type="Pfam" id="PF17667">
    <property type="entry name" value="Pkinase_fungal"/>
    <property type="match status" value="1"/>
</dbReference>
<evidence type="ECO:0000313" key="4">
    <source>
        <dbReference type="Proteomes" id="UP000757232"/>
    </source>
</evidence>
<proteinExistence type="predicted"/>
<feature type="region of interest" description="Disordered" evidence="1">
    <location>
        <begin position="793"/>
        <end position="812"/>
    </location>
</feature>
<keyword evidence="4" id="KW-1185">Reference proteome</keyword>
<feature type="region of interest" description="Disordered" evidence="1">
    <location>
        <begin position="828"/>
        <end position="855"/>
    </location>
</feature>
<name>A0A9Q5NB50_SANBA</name>
<feature type="domain" description="Fungal-type protein kinase" evidence="2">
    <location>
        <begin position="193"/>
        <end position="632"/>
    </location>
</feature>
<dbReference type="InterPro" id="IPR040976">
    <property type="entry name" value="Pkinase_fungal"/>
</dbReference>
<dbReference type="OrthoDB" id="3271139at2759"/>
<evidence type="ECO:0000259" key="2">
    <source>
        <dbReference type="Pfam" id="PF17667"/>
    </source>
</evidence>
<dbReference type="PANTHER" id="PTHR38248">
    <property type="entry name" value="FUNK1 6"/>
    <property type="match status" value="1"/>
</dbReference>
<protein>
    <recommendedName>
        <fullName evidence="2">Fungal-type protein kinase domain-containing protein</fullName>
    </recommendedName>
</protein>
<dbReference type="EMBL" id="LNZH02000123">
    <property type="protein sequence ID" value="OCB90616.1"/>
    <property type="molecule type" value="Genomic_DNA"/>
</dbReference>
<evidence type="ECO:0000313" key="3">
    <source>
        <dbReference type="EMBL" id="OCB90616.1"/>
    </source>
</evidence>
<dbReference type="PANTHER" id="PTHR38248:SF2">
    <property type="entry name" value="FUNK1 11"/>
    <property type="match status" value="1"/>
</dbReference>
<reference evidence="3" key="1">
    <citation type="submission" date="2016-06" db="EMBL/GenBank/DDBJ databases">
        <title>Draft Genome sequence of the fungus Inonotus baumii.</title>
        <authorList>
            <person name="Zhu H."/>
            <person name="Lin W."/>
        </authorList>
    </citation>
    <scope>NUCLEOTIDE SEQUENCE</scope>
    <source>
        <strain evidence="3">821</strain>
    </source>
</reference>
<dbReference type="SUPFAM" id="SSF56112">
    <property type="entry name" value="Protein kinase-like (PK-like)"/>
    <property type="match status" value="1"/>
</dbReference>
<evidence type="ECO:0000256" key="1">
    <source>
        <dbReference type="SAM" id="MobiDB-lite"/>
    </source>
</evidence>
<dbReference type="InterPro" id="IPR011009">
    <property type="entry name" value="Kinase-like_dom_sf"/>
</dbReference>
<organism evidence="3 4">
    <name type="scientific">Sanghuangporus baumii</name>
    <name type="common">Phellinus baumii</name>
    <dbReference type="NCBI Taxonomy" id="108892"/>
    <lineage>
        <taxon>Eukaryota</taxon>
        <taxon>Fungi</taxon>
        <taxon>Dikarya</taxon>
        <taxon>Basidiomycota</taxon>
        <taxon>Agaricomycotina</taxon>
        <taxon>Agaricomycetes</taxon>
        <taxon>Hymenochaetales</taxon>
        <taxon>Hymenochaetaceae</taxon>
        <taxon>Sanghuangporus</taxon>
    </lineage>
</organism>